<gene>
    <name evidence="2" type="ORF">SFRICE_001854</name>
</gene>
<feature type="region of interest" description="Disordered" evidence="1">
    <location>
        <begin position="248"/>
        <end position="270"/>
    </location>
</feature>
<proteinExistence type="predicted"/>
<evidence type="ECO:0000313" key="2">
    <source>
        <dbReference type="EMBL" id="SOQ36329.1"/>
    </source>
</evidence>
<reference evidence="2" key="1">
    <citation type="submission" date="2016-07" db="EMBL/GenBank/DDBJ databases">
        <authorList>
            <person name="Bretaudeau A."/>
        </authorList>
    </citation>
    <scope>NUCLEOTIDE SEQUENCE</scope>
    <source>
        <strain evidence="2">Rice</strain>
        <tissue evidence="2">Whole body</tissue>
    </source>
</reference>
<accession>A0A2H1V6A7</accession>
<sequence length="270" mass="30495">MVFKILVQYEKRMDTDEKKNGRIKIGTWAKLQAEAYNNTYNKANLLVNNRHRQRHPNHKRRYKSIAELLGVRNLLFVRESGTGNVDNWASGNLTDRTQAAFHALLAYDVIKEFLNTGSNYLPDRNFARSVSFQGYLKKHYLRKQGFEGDAPSLTSIHTQQTRPQHGVVSNCGYRELSACLRCVARELQAPDATMFLGLLSASRKHMARALRACGLRAGSTRTPQLVPFHQRCVMWTTGLPCGFTEAPGRKAGVGTSKQEGTRKQELVSKI</sequence>
<evidence type="ECO:0000256" key="1">
    <source>
        <dbReference type="SAM" id="MobiDB-lite"/>
    </source>
</evidence>
<dbReference type="AlphaFoldDB" id="A0A2H1V6A7"/>
<feature type="compositionally biased region" description="Basic and acidic residues" evidence="1">
    <location>
        <begin position="259"/>
        <end position="270"/>
    </location>
</feature>
<organism evidence="2">
    <name type="scientific">Spodoptera frugiperda</name>
    <name type="common">Fall armyworm</name>
    <dbReference type="NCBI Taxonomy" id="7108"/>
    <lineage>
        <taxon>Eukaryota</taxon>
        <taxon>Metazoa</taxon>
        <taxon>Ecdysozoa</taxon>
        <taxon>Arthropoda</taxon>
        <taxon>Hexapoda</taxon>
        <taxon>Insecta</taxon>
        <taxon>Pterygota</taxon>
        <taxon>Neoptera</taxon>
        <taxon>Endopterygota</taxon>
        <taxon>Lepidoptera</taxon>
        <taxon>Glossata</taxon>
        <taxon>Ditrysia</taxon>
        <taxon>Noctuoidea</taxon>
        <taxon>Noctuidae</taxon>
        <taxon>Amphipyrinae</taxon>
        <taxon>Spodoptera</taxon>
    </lineage>
</organism>
<dbReference type="EMBL" id="ODYU01000891">
    <property type="protein sequence ID" value="SOQ36329.1"/>
    <property type="molecule type" value="Genomic_DNA"/>
</dbReference>
<name>A0A2H1V6A7_SPOFR</name>
<protein>
    <submittedName>
        <fullName evidence="2">SFRICE_001854</fullName>
    </submittedName>
</protein>